<name>A0ACB9H891_CICIN</name>
<protein>
    <submittedName>
        <fullName evidence="1">Uncharacterized protein</fullName>
    </submittedName>
</protein>
<keyword evidence="2" id="KW-1185">Reference proteome</keyword>
<dbReference type="Proteomes" id="UP001055811">
    <property type="component" value="Linkage Group LG01"/>
</dbReference>
<reference evidence="1 2" key="2">
    <citation type="journal article" date="2022" name="Mol. Ecol. Resour.">
        <title>The genomes of chicory, endive, great burdock and yacon provide insights into Asteraceae paleo-polyploidization history and plant inulin production.</title>
        <authorList>
            <person name="Fan W."/>
            <person name="Wang S."/>
            <person name="Wang H."/>
            <person name="Wang A."/>
            <person name="Jiang F."/>
            <person name="Liu H."/>
            <person name="Zhao H."/>
            <person name="Xu D."/>
            <person name="Zhang Y."/>
        </authorList>
    </citation>
    <scope>NUCLEOTIDE SEQUENCE [LARGE SCALE GENOMIC DNA]</scope>
    <source>
        <strain evidence="2">cv. Punajuju</strain>
        <tissue evidence="1">Leaves</tissue>
    </source>
</reference>
<comment type="caution">
    <text evidence="1">The sequence shown here is derived from an EMBL/GenBank/DDBJ whole genome shotgun (WGS) entry which is preliminary data.</text>
</comment>
<evidence type="ECO:0000313" key="2">
    <source>
        <dbReference type="Proteomes" id="UP001055811"/>
    </source>
</evidence>
<proteinExistence type="predicted"/>
<organism evidence="1 2">
    <name type="scientific">Cichorium intybus</name>
    <name type="common">Chicory</name>
    <dbReference type="NCBI Taxonomy" id="13427"/>
    <lineage>
        <taxon>Eukaryota</taxon>
        <taxon>Viridiplantae</taxon>
        <taxon>Streptophyta</taxon>
        <taxon>Embryophyta</taxon>
        <taxon>Tracheophyta</taxon>
        <taxon>Spermatophyta</taxon>
        <taxon>Magnoliopsida</taxon>
        <taxon>eudicotyledons</taxon>
        <taxon>Gunneridae</taxon>
        <taxon>Pentapetalae</taxon>
        <taxon>asterids</taxon>
        <taxon>campanulids</taxon>
        <taxon>Asterales</taxon>
        <taxon>Asteraceae</taxon>
        <taxon>Cichorioideae</taxon>
        <taxon>Cichorieae</taxon>
        <taxon>Cichoriinae</taxon>
        <taxon>Cichorium</taxon>
    </lineage>
</organism>
<evidence type="ECO:0000313" key="1">
    <source>
        <dbReference type="EMBL" id="KAI3791762.1"/>
    </source>
</evidence>
<sequence>MDRQKQERSKDAVSRVRQTDINKKSRKAKHTIHVMDDTGSSRMDDESWENDNKSCSNSDDSCSEEDVETEKTECMSC</sequence>
<reference evidence="2" key="1">
    <citation type="journal article" date="2022" name="Mol. Ecol. Resour.">
        <title>The genomes of chicory, endive, great burdock and yacon provide insights into Asteraceae palaeo-polyploidization history and plant inulin production.</title>
        <authorList>
            <person name="Fan W."/>
            <person name="Wang S."/>
            <person name="Wang H."/>
            <person name="Wang A."/>
            <person name="Jiang F."/>
            <person name="Liu H."/>
            <person name="Zhao H."/>
            <person name="Xu D."/>
            <person name="Zhang Y."/>
        </authorList>
    </citation>
    <scope>NUCLEOTIDE SEQUENCE [LARGE SCALE GENOMIC DNA]</scope>
    <source>
        <strain evidence="2">cv. Punajuju</strain>
    </source>
</reference>
<accession>A0ACB9H891</accession>
<gene>
    <name evidence="1" type="ORF">L2E82_05625</name>
</gene>
<dbReference type="EMBL" id="CM042009">
    <property type="protein sequence ID" value="KAI3791762.1"/>
    <property type="molecule type" value="Genomic_DNA"/>
</dbReference>